<comment type="subunit">
    <text evidence="4">Component of the lipopolysaccharide transport and assembly complex.</text>
</comment>
<accession>A0A285VN37</accession>
<dbReference type="GO" id="GO:0043165">
    <property type="term" value="P:Gram-negative-bacterium-type cell outer membrane assembly"/>
    <property type="evidence" value="ECO:0007669"/>
    <property type="project" value="UniProtKB-UniRule"/>
</dbReference>
<dbReference type="GO" id="GO:0015920">
    <property type="term" value="P:lipopolysaccharide transport"/>
    <property type="evidence" value="ECO:0007669"/>
    <property type="project" value="UniProtKB-UniRule"/>
</dbReference>
<feature type="signal peptide" evidence="4">
    <location>
        <begin position="1"/>
        <end position="24"/>
    </location>
</feature>
<evidence type="ECO:0000313" key="8">
    <source>
        <dbReference type="EMBL" id="WQH09462.1"/>
    </source>
</evidence>
<feature type="compositionally biased region" description="Basic and acidic residues" evidence="5">
    <location>
        <begin position="152"/>
        <end position="164"/>
    </location>
</feature>
<dbReference type="EMBL" id="OBQJ01000005">
    <property type="protein sequence ID" value="SOC55472.1"/>
    <property type="molecule type" value="Genomic_DNA"/>
</dbReference>
<proteinExistence type="inferred from homology"/>
<dbReference type="GO" id="GO:0030288">
    <property type="term" value="C:outer membrane-bounded periplasmic space"/>
    <property type="evidence" value="ECO:0007669"/>
    <property type="project" value="TreeGrafter"/>
</dbReference>
<evidence type="ECO:0000259" key="6">
    <source>
        <dbReference type="Pfam" id="PF03968"/>
    </source>
</evidence>
<protein>
    <recommendedName>
        <fullName evidence="4">Lipopolysaccharide export system protein LptA</fullName>
    </recommendedName>
</protein>
<name>A0A285VN37_9GAMM</name>
<evidence type="ECO:0000256" key="2">
    <source>
        <dbReference type="ARBA" id="ARBA00022729"/>
    </source>
</evidence>
<dbReference type="PANTHER" id="PTHR36504:SF1">
    <property type="entry name" value="LIPOPOLYSACCHARIDE EXPORT SYSTEM PROTEIN LPTA"/>
    <property type="match status" value="1"/>
</dbReference>
<comment type="subcellular location">
    <subcellularLocation>
        <location evidence="4">Periplasm</location>
    </subcellularLocation>
</comment>
<dbReference type="InterPro" id="IPR052037">
    <property type="entry name" value="LPS_export_LptA"/>
</dbReference>
<gene>
    <name evidence="4 8" type="primary">lptA</name>
    <name evidence="7" type="ORF">SAMN05421509_105159</name>
    <name evidence="8" type="ORF">SR908_02030</name>
</gene>
<dbReference type="GO" id="GO:0009279">
    <property type="term" value="C:cell outer membrane"/>
    <property type="evidence" value="ECO:0007669"/>
    <property type="project" value="TreeGrafter"/>
</dbReference>
<evidence type="ECO:0000256" key="5">
    <source>
        <dbReference type="SAM" id="MobiDB-lite"/>
    </source>
</evidence>
<dbReference type="AlphaFoldDB" id="A0A285VN37"/>
<dbReference type="InterPro" id="IPR005653">
    <property type="entry name" value="OstA-like_N"/>
</dbReference>
<keyword evidence="3 4" id="KW-0574">Periplasm</keyword>
<dbReference type="GO" id="GO:0017089">
    <property type="term" value="F:glycolipid transfer activity"/>
    <property type="evidence" value="ECO:0007669"/>
    <property type="project" value="TreeGrafter"/>
</dbReference>
<evidence type="ECO:0000256" key="4">
    <source>
        <dbReference type="HAMAP-Rule" id="MF_01914"/>
    </source>
</evidence>
<evidence type="ECO:0000313" key="10">
    <source>
        <dbReference type="Proteomes" id="UP001321908"/>
    </source>
</evidence>
<evidence type="ECO:0000256" key="3">
    <source>
        <dbReference type="ARBA" id="ARBA00022764"/>
    </source>
</evidence>
<feature type="chain" id="PRO_5013411066" description="Lipopolysaccharide export system protein LptA" evidence="4">
    <location>
        <begin position="25"/>
        <end position="174"/>
    </location>
</feature>
<comment type="similarity">
    <text evidence="4">Belongs to the LptA family.</text>
</comment>
<dbReference type="OrthoDB" id="9795964at2"/>
<dbReference type="HAMAP" id="MF_01914">
    <property type="entry name" value="LPS_assembly_LptA"/>
    <property type="match status" value="1"/>
</dbReference>
<dbReference type="GO" id="GO:0001530">
    <property type="term" value="F:lipopolysaccharide binding"/>
    <property type="evidence" value="ECO:0007669"/>
    <property type="project" value="InterPro"/>
</dbReference>
<keyword evidence="1 4" id="KW-0813">Transport</keyword>
<dbReference type="RefSeq" id="WP_083632958.1">
    <property type="nucleotide sequence ID" value="NZ_CP140151.1"/>
</dbReference>
<comment type="function">
    <text evidence="4">Involved in the assembly of lipopolysaccharide (LPS). Required for the translocation of LPS from the inner membrane to the outer membrane. May form a bridge between the inner membrane and the outer membrane, via interactions with LptC and LptD, thereby facilitating LPS transfer across the periplasm.</text>
</comment>
<reference evidence="8 10" key="2">
    <citation type="submission" date="2023-11" db="EMBL/GenBank/DDBJ databases">
        <title>MicrobeMod: A computational toolkit for identifying prokaryotic methylation and restriction-modification with nanopore sequencing.</title>
        <authorList>
            <person name="Crits-Christoph A."/>
            <person name="Kang S.C."/>
            <person name="Lee H."/>
            <person name="Ostrov N."/>
        </authorList>
    </citation>
    <scope>NUCLEOTIDE SEQUENCE [LARGE SCALE GENOMIC DNA]</scope>
    <source>
        <strain evidence="8 10">ATCC 43984</strain>
    </source>
</reference>
<organism evidence="7 9">
    <name type="scientific">Chromohalobacter canadensis</name>
    <dbReference type="NCBI Taxonomy" id="141389"/>
    <lineage>
        <taxon>Bacteria</taxon>
        <taxon>Pseudomonadati</taxon>
        <taxon>Pseudomonadota</taxon>
        <taxon>Gammaproteobacteria</taxon>
        <taxon>Oceanospirillales</taxon>
        <taxon>Halomonadaceae</taxon>
        <taxon>Chromohalobacter</taxon>
    </lineage>
</organism>
<evidence type="ECO:0000256" key="1">
    <source>
        <dbReference type="ARBA" id="ARBA00022448"/>
    </source>
</evidence>
<feature type="region of interest" description="Disordered" evidence="5">
    <location>
        <begin position="152"/>
        <end position="174"/>
    </location>
</feature>
<reference evidence="7 9" key="1">
    <citation type="submission" date="2017-08" db="EMBL/GenBank/DDBJ databases">
        <authorList>
            <person name="de Groot N.N."/>
        </authorList>
    </citation>
    <scope>NUCLEOTIDE SEQUENCE [LARGE SCALE GENOMIC DNA]</scope>
    <source>
        <strain evidence="7 9">USBA 855</strain>
    </source>
</reference>
<keyword evidence="2 4" id="KW-0732">Signal</keyword>
<dbReference type="PANTHER" id="PTHR36504">
    <property type="entry name" value="LIPOPOLYSACCHARIDE EXPORT SYSTEM PROTEIN LPTA"/>
    <property type="match status" value="1"/>
</dbReference>
<dbReference type="InterPro" id="IPR014340">
    <property type="entry name" value="LptA"/>
</dbReference>
<dbReference type="NCBIfam" id="TIGR03002">
    <property type="entry name" value="outer_YhbN_LptA"/>
    <property type="match status" value="1"/>
</dbReference>
<dbReference type="Gene3D" id="2.60.450.10">
    <property type="entry name" value="Lipopolysaccharide (LPS) transport protein A like domain"/>
    <property type="match status" value="1"/>
</dbReference>
<keyword evidence="10" id="KW-1185">Reference proteome</keyword>
<evidence type="ECO:0000313" key="9">
    <source>
        <dbReference type="Proteomes" id="UP000219023"/>
    </source>
</evidence>
<evidence type="ECO:0000313" key="7">
    <source>
        <dbReference type="EMBL" id="SOC55472.1"/>
    </source>
</evidence>
<dbReference type="Pfam" id="PF03968">
    <property type="entry name" value="LptD_N"/>
    <property type="match status" value="1"/>
</dbReference>
<feature type="domain" description="Organic solvent tolerance-like N-terminal" evidence="6">
    <location>
        <begin position="34"/>
        <end position="146"/>
    </location>
</feature>
<dbReference type="EMBL" id="CP140151">
    <property type="protein sequence ID" value="WQH09462.1"/>
    <property type="molecule type" value="Genomic_DNA"/>
</dbReference>
<sequence length="174" mass="18819" precursor="true">MMTRPLTTALACAALGLTSHAALALESDASQPIEIAAEQLDLDDNAGTAVYTGDVDMQQGSMQLTAARVEIERDAQGEVSTVTAHGGGGERAYLEQQPAPDEPVAKGWGDTVIYHAAERRVELIDNAELHQARDTFNGAYVEYFLDRRQVQARSADDGDGDQRVRMTLTPRDSE</sequence>
<dbReference type="Proteomes" id="UP000219023">
    <property type="component" value="Unassembled WGS sequence"/>
</dbReference>
<dbReference type="Proteomes" id="UP001321908">
    <property type="component" value="Chromosome"/>
</dbReference>